<dbReference type="EMBL" id="FOGD01000001">
    <property type="protein sequence ID" value="SEQ48350.1"/>
    <property type="molecule type" value="Genomic_DNA"/>
</dbReference>
<accession>A0A1H9GE29</accession>
<dbReference type="OrthoDB" id="9777352at2"/>
<proteinExistence type="inferred from homology"/>
<organism evidence="5 6">
    <name type="scientific">Giesbergeria anulus</name>
    <dbReference type="NCBI Taxonomy" id="180197"/>
    <lineage>
        <taxon>Bacteria</taxon>
        <taxon>Pseudomonadati</taxon>
        <taxon>Pseudomonadota</taxon>
        <taxon>Betaproteobacteria</taxon>
        <taxon>Burkholderiales</taxon>
        <taxon>Comamonadaceae</taxon>
        <taxon>Giesbergeria</taxon>
    </lineage>
</organism>
<keyword evidence="6" id="KW-1185">Reference proteome</keyword>
<evidence type="ECO:0000313" key="6">
    <source>
        <dbReference type="Proteomes" id="UP000199766"/>
    </source>
</evidence>
<dbReference type="InterPro" id="IPR028081">
    <property type="entry name" value="Leu-bd"/>
</dbReference>
<dbReference type="Pfam" id="PF13458">
    <property type="entry name" value="Peripla_BP_6"/>
    <property type="match status" value="1"/>
</dbReference>
<feature type="domain" description="Leucine-binding protein" evidence="4">
    <location>
        <begin position="30"/>
        <end position="363"/>
    </location>
</feature>
<evidence type="ECO:0000256" key="3">
    <source>
        <dbReference type="SAM" id="SignalP"/>
    </source>
</evidence>
<dbReference type="Proteomes" id="UP000199766">
    <property type="component" value="Unassembled WGS sequence"/>
</dbReference>
<dbReference type="SUPFAM" id="SSF53822">
    <property type="entry name" value="Periplasmic binding protein-like I"/>
    <property type="match status" value="1"/>
</dbReference>
<feature type="chain" id="PRO_5011732316" evidence="3">
    <location>
        <begin position="28"/>
        <end position="378"/>
    </location>
</feature>
<dbReference type="PANTHER" id="PTHR47235:SF1">
    <property type="entry name" value="BLR6548 PROTEIN"/>
    <property type="match status" value="1"/>
</dbReference>
<dbReference type="InterPro" id="IPR028082">
    <property type="entry name" value="Peripla_BP_I"/>
</dbReference>
<dbReference type="AlphaFoldDB" id="A0A1H9GE29"/>
<reference evidence="5 6" key="1">
    <citation type="submission" date="2016-10" db="EMBL/GenBank/DDBJ databases">
        <authorList>
            <person name="de Groot N.N."/>
        </authorList>
    </citation>
    <scope>NUCLEOTIDE SEQUENCE [LARGE SCALE GENOMIC DNA]</scope>
    <source>
        <strain evidence="5 6">ATCC 35958</strain>
    </source>
</reference>
<gene>
    <name evidence="5" type="ORF">SAMN02982919_00791</name>
</gene>
<feature type="signal peptide" evidence="3">
    <location>
        <begin position="1"/>
        <end position="27"/>
    </location>
</feature>
<dbReference type="RefSeq" id="WP_091452976.1">
    <property type="nucleotide sequence ID" value="NZ_FOGD01000001.1"/>
</dbReference>
<evidence type="ECO:0000259" key="4">
    <source>
        <dbReference type="Pfam" id="PF13458"/>
    </source>
</evidence>
<sequence length="378" mass="40200">MVPLLSLRKLAWGAALCALGWSGQAQAWIIGQVAPFSGTQATQARAYAEGMRLHFDQLNKDGGIQGETLTLMTDNDRGQPQETVQLTRKLLASNPIVLAGYFGDSNLRALADSRLLESSGISLVGYRSVDPGNWKVPQFFSTRASTADEMAKIASHLATVGITKLGLFYEEGPGSAAIVNMVEAAIKPSGGSLVAHAMLAANKGRHTADAVSAISKAAPQAILIVASSGATAAFIEHYRISGGVAQLYANSDADIEQLIKRLSVEHMSGISISQVVPTPYRVSRRLNKEFRDLVTAKGSTLQEPVSYATIEGYINAKVIAEALRRIPKGAGPEKVAAALHSIQSLDLGGYWVTFKPNSNQGSRFVELSIVNSSGRISH</sequence>
<dbReference type="Gene3D" id="3.40.50.2300">
    <property type="match status" value="2"/>
</dbReference>
<evidence type="ECO:0000256" key="1">
    <source>
        <dbReference type="ARBA" id="ARBA00010062"/>
    </source>
</evidence>
<dbReference type="STRING" id="180197.SAMN02982919_00791"/>
<comment type="similarity">
    <text evidence="1">Belongs to the leucine-binding protein family.</text>
</comment>
<evidence type="ECO:0000256" key="2">
    <source>
        <dbReference type="ARBA" id="ARBA00022729"/>
    </source>
</evidence>
<dbReference type="PANTHER" id="PTHR47235">
    <property type="entry name" value="BLR6548 PROTEIN"/>
    <property type="match status" value="1"/>
</dbReference>
<dbReference type="CDD" id="cd06326">
    <property type="entry name" value="PBP1_ABC_ligand_binding-like"/>
    <property type="match status" value="1"/>
</dbReference>
<protein>
    <submittedName>
        <fullName evidence="5">ABC-type branched-chain amino acid transport system, substrate-binding protein</fullName>
    </submittedName>
</protein>
<name>A0A1H9GE29_9BURK</name>
<keyword evidence="2 3" id="KW-0732">Signal</keyword>
<evidence type="ECO:0000313" key="5">
    <source>
        <dbReference type="EMBL" id="SEQ48350.1"/>
    </source>
</evidence>